<proteinExistence type="predicted"/>
<dbReference type="PANTHER" id="PTHR11122">
    <property type="entry name" value="APOSPORY-ASSOCIATED PROTEIN C-RELATED"/>
    <property type="match status" value="1"/>
</dbReference>
<dbReference type="CDD" id="cd09024">
    <property type="entry name" value="Aldose_epim_lacX"/>
    <property type="match status" value="1"/>
</dbReference>
<name>A0A1I3VMP3_9HYPH</name>
<sequence length="294" mass="32090">MGDTIRLAAGSTAAEIALTGAEPIAWYVGGRDLLWQADPTFWAQTSPILFPLVGWARNGEIRVDGKPHKIGVHGFAAVKPFVLAEKTKSSARLTLRDDPDSRKSFPFAFELDVFYAISEGELSTTFTVRNPGDEPLPYALGVHPGFRWPFSGQSRDGCRIEFERAEKPEVPVIASGGLFSTSTRPVPLDGRVLPLSEELLSREALCFLNANSRLIRFVAEDGAAISMAVEDFPHFAIWSRPGAPLVSLEAWTGHGDPEGFEGDIREKPSMRFLAPGTEALHAARMRFDAPLLAS</sequence>
<reference evidence="1 2" key="1">
    <citation type="submission" date="2016-10" db="EMBL/GenBank/DDBJ databases">
        <authorList>
            <person name="Varghese N."/>
            <person name="Submissions S."/>
        </authorList>
    </citation>
    <scope>NUCLEOTIDE SEQUENCE [LARGE SCALE GENOMIC DNA]</scope>
    <source>
        <strain evidence="1 2">DSM 21822</strain>
    </source>
</reference>
<dbReference type="RefSeq" id="WP_149758040.1">
    <property type="nucleotide sequence ID" value="NZ_BSPE01000002.1"/>
</dbReference>
<keyword evidence="2" id="KW-1185">Reference proteome</keyword>
<organism evidence="1 2">
    <name type="scientific">Neomesorhizobium albiziae</name>
    <dbReference type="NCBI Taxonomy" id="335020"/>
    <lineage>
        <taxon>Bacteria</taxon>
        <taxon>Pseudomonadati</taxon>
        <taxon>Pseudomonadota</taxon>
        <taxon>Alphaproteobacteria</taxon>
        <taxon>Hyphomicrobiales</taxon>
        <taxon>Phyllobacteriaceae</taxon>
        <taxon>Neomesorhizobium</taxon>
    </lineage>
</organism>
<accession>A0A1I3VMP3</accession>
<dbReference type="GO" id="GO:0030246">
    <property type="term" value="F:carbohydrate binding"/>
    <property type="evidence" value="ECO:0007669"/>
    <property type="project" value="InterPro"/>
</dbReference>
<dbReference type="AlphaFoldDB" id="A0A1I3VMP3"/>
<dbReference type="EMBL" id="FOSL01000001">
    <property type="protein sequence ID" value="SFJ96359.1"/>
    <property type="molecule type" value="Genomic_DNA"/>
</dbReference>
<evidence type="ECO:0000313" key="1">
    <source>
        <dbReference type="EMBL" id="SFJ96359.1"/>
    </source>
</evidence>
<evidence type="ECO:0000313" key="2">
    <source>
        <dbReference type="Proteomes" id="UP000323300"/>
    </source>
</evidence>
<dbReference type="Gene3D" id="2.70.98.10">
    <property type="match status" value="1"/>
</dbReference>
<dbReference type="Proteomes" id="UP000323300">
    <property type="component" value="Unassembled WGS sequence"/>
</dbReference>
<dbReference type="GO" id="GO:0016853">
    <property type="term" value="F:isomerase activity"/>
    <property type="evidence" value="ECO:0007669"/>
    <property type="project" value="InterPro"/>
</dbReference>
<dbReference type="InterPro" id="IPR008183">
    <property type="entry name" value="Aldose_1/G6P_1-epimerase"/>
</dbReference>
<dbReference type="InterPro" id="IPR011013">
    <property type="entry name" value="Gal_mutarotase_sf_dom"/>
</dbReference>
<dbReference type="InterPro" id="IPR037481">
    <property type="entry name" value="LacX"/>
</dbReference>
<protein>
    <submittedName>
        <fullName evidence="1">Galactose mutarotase</fullName>
    </submittedName>
</protein>
<dbReference type="SUPFAM" id="SSF74650">
    <property type="entry name" value="Galactose mutarotase-like"/>
    <property type="match status" value="1"/>
</dbReference>
<dbReference type="GO" id="GO:0005975">
    <property type="term" value="P:carbohydrate metabolic process"/>
    <property type="evidence" value="ECO:0007669"/>
    <property type="project" value="InterPro"/>
</dbReference>
<gene>
    <name evidence="1" type="ORF">SAMN04488498_101575</name>
</gene>
<dbReference type="OrthoDB" id="9795355at2"/>
<dbReference type="InterPro" id="IPR014718">
    <property type="entry name" value="GH-type_carb-bd"/>
</dbReference>
<dbReference type="PANTHER" id="PTHR11122:SF13">
    <property type="entry name" value="GLUCOSE-6-PHOSPHATE 1-EPIMERASE"/>
    <property type="match status" value="1"/>
</dbReference>
<dbReference type="Pfam" id="PF01263">
    <property type="entry name" value="Aldose_epim"/>
    <property type="match status" value="1"/>
</dbReference>